<feature type="region of interest" description="Disordered" evidence="1">
    <location>
        <begin position="39"/>
        <end position="76"/>
    </location>
</feature>
<dbReference type="OrthoDB" id="332312at2"/>
<evidence type="ECO:0000256" key="1">
    <source>
        <dbReference type="SAM" id="MobiDB-lite"/>
    </source>
</evidence>
<dbReference type="AlphaFoldDB" id="A0A4R9M2I8"/>
<dbReference type="Proteomes" id="UP000298058">
    <property type="component" value="Unassembled WGS sequence"/>
</dbReference>
<proteinExistence type="predicted"/>
<keyword evidence="3" id="KW-1185">Reference proteome</keyword>
<evidence type="ECO:0000313" key="3">
    <source>
        <dbReference type="Proteomes" id="UP000298058"/>
    </source>
</evidence>
<name>A0A4R9M2I8_9LEPT</name>
<feature type="compositionally biased region" description="Polar residues" evidence="1">
    <location>
        <begin position="47"/>
        <end position="63"/>
    </location>
</feature>
<sequence>MDIASGVARVSGLGEPVMYASPTFNTQAIEKVEPVQAKSYRPKYPSEDTSAQAEAIQGNQEMKSQYKPGDLVNLYA</sequence>
<protein>
    <submittedName>
        <fullName evidence="2">Uncharacterized protein</fullName>
    </submittedName>
</protein>
<accession>A0A4R9M2I8</accession>
<gene>
    <name evidence="2" type="ORF">EHS15_03730</name>
</gene>
<organism evidence="2 3">
    <name type="scientific">Leptospira idonii</name>
    <dbReference type="NCBI Taxonomy" id="1193500"/>
    <lineage>
        <taxon>Bacteria</taxon>
        <taxon>Pseudomonadati</taxon>
        <taxon>Spirochaetota</taxon>
        <taxon>Spirochaetia</taxon>
        <taxon>Leptospirales</taxon>
        <taxon>Leptospiraceae</taxon>
        <taxon>Leptospira</taxon>
    </lineage>
</organism>
<reference evidence="2" key="1">
    <citation type="journal article" date="2019" name="PLoS Negl. Trop. Dis.">
        <title>Revisiting the worldwide diversity of Leptospira species in the environment.</title>
        <authorList>
            <person name="Vincent A.T."/>
            <person name="Schiettekatte O."/>
            <person name="Bourhy P."/>
            <person name="Veyrier F.J."/>
            <person name="Picardeau M."/>
        </authorList>
    </citation>
    <scope>NUCLEOTIDE SEQUENCE [LARGE SCALE GENOMIC DNA]</scope>
    <source>
        <strain evidence="2">201300427</strain>
    </source>
</reference>
<dbReference type="RefSeq" id="WP_135759197.1">
    <property type="nucleotide sequence ID" value="NZ_RQHW01000013.1"/>
</dbReference>
<comment type="caution">
    <text evidence="2">The sequence shown here is derived from an EMBL/GenBank/DDBJ whole genome shotgun (WGS) entry which is preliminary data.</text>
</comment>
<dbReference type="EMBL" id="RQHW01000013">
    <property type="protein sequence ID" value="TGN20332.1"/>
    <property type="molecule type" value="Genomic_DNA"/>
</dbReference>
<evidence type="ECO:0000313" key="2">
    <source>
        <dbReference type="EMBL" id="TGN20332.1"/>
    </source>
</evidence>